<accession>A0A512C1B2</accession>
<proteinExistence type="predicted"/>
<protein>
    <recommendedName>
        <fullName evidence="3">Type I-E CRISPR-associated protein Cse1/CasA</fullName>
    </recommendedName>
</protein>
<dbReference type="NCBIfam" id="TIGR02547">
    <property type="entry name" value="casA_cse1"/>
    <property type="match status" value="1"/>
</dbReference>
<dbReference type="EMBL" id="BJYU01000143">
    <property type="protein sequence ID" value="GEO18004.1"/>
    <property type="molecule type" value="Genomic_DNA"/>
</dbReference>
<dbReference type="AlphaFoldDB" id="A0A512C1B2"/>
<evidence type="ECO:0008006" key="3">
    <source>
        <dbReference type="Google" id="ProtNLM"/>
    </source>
</evidence>
<dbReference type="RefSeq" id="WP_147022788.1">
    <property type="nucleotide sequence ID" value="NZ_BJYU01000143.1"/>
</dbReference>
<reference evidence="1 2" key="1">
    <citation type="submission" date="2019-07" db="EMBL/GenBank/DDBJ databases">
        <title>Whole genome shotgun sequence of Microvirga aerophila NBRC 106136.</title>
        <authorList>
            <person name="Hosoyama A."/>
            <person name="Uohara A."/>
            <person name="Ohji S."/>
            <person name="Ichikawa N."/>
        </authorList>
    </citation>
    <scope>NUCLEOTIDE SEQUENCE [LARGE SCALE GENOMIC DNA]</scope>
    <source>
        <strain evidence="1 2">NBRC 106136</strain>
    </source>
</reference>
<evidence type="ECO:0000313" key="2">
    <source>
        <dbReference type="Proteomes" id="UP000321085"/>
    </source>
</evidence>
<sequence>MNLLHDPLIRGIFLDGTTRSLSLPQLYAALARDEIVDLPALRPHQRHALHALLCQLGALGCLAEAKGELPDDQQAWAAALRRLTLPYPDDEPWRLVTEAHQPAFLQAPVPDGLTNFKPVETPDALDMLVTAKNHDLKGARMSCPQPDDWLFALVTLQTMEGFLGAGNYGVSRMNGGFANRPAVGLAPASGRMGAHVMRDIRRLVTLRPRLLDAYPHYRDDGLALVWLRP</sequence>
<organism evidence="1 2">
    <name type="scientific">Microvirga aerophila</name>
    <dbReference type="NCBI Taxonomy" id="670291"/>
    <lineage>
        <taxon>Bacteria</taxon>
        <taxon>Pseudomonadati</taxon>
        <taxon>Pseudomonadota</taxon>
        <taxon>Alphaproteobacteria</taxon>
        <taxon>Hyphomicrobiales</taxon>
        <taxon>Methylobacteriaceae</taxon>
        <taxon>Microvirga</taxon>
    </lineage>
</organism>
<keyword evidence="2" id="KW-1185">Reference proteome</keyword>
<evidence type="ECO:0000313" key="1">
    <source>
        <dbReference type="EMBL" id="GEO18004.1"/>
    </source>
</evidence>
<dbReference type="InterPro" id="IPR013381">
    <property type="entry name" value="CRISPR-assoc_prot_Cse1"/>
</dbReference>
<dbReference type="Proteomes" id="UP000321085">
    <property type="component" value="Unassembled WGS sequence"/>
</dbReference>
<comment type="caution">
    <text evidence="1">The sequence shown here is derived from an EMBL/GenBank/DDBJ whole genome shotgun (WGS) entry which is preliminary data.</text>
</comment>
<gene>
    <name evidence="1" type="ORF">MAE02_57000</name>
</gene>
<name>A0A512C1B2_9HYPH</name>